<evidence type="ECO:0000313" key="2">
    <source>
        <dbReference type="EMBL" id="CAK0817285.1"/>
    </source>
</evidence>
<protein>
    <submittedName>
        <fullName evidence="2">Uncharacterized protein</fullName>
    </submittedName>
</protein>
<evidence type="ECO:0000313" key="3">
    <source>
        <dbReference type="Proteomes" id="UP001189429"/>
    </source>
</evidence>
<organism evidence="2 3">
    <name type="scientific">Prorocentrum cordatum</name>
    <dbReference type="NCBI Taxonomy" id="2364126"/>
    <lineage>
        <taxon>Eukaryota</taxon>
        <taxon>Sar</taxon>
        <taxon>Alveolata</taxon>
        <taxon>Dinophyceae</taxon>
        <taxon>Prorocentrales</taxon>
        <taxon>Prorocentraceae</taxon>
        <taxon>Prorocentrum</taxon>
    </lineage>
</organism>
<name>A0ABN9RGY2_9DINO</name>
<feature type="compositionally biased region" description="Low complexity" evidence="1">
    <location>
        <begin position="19"/>
        <end position="29"/>
    </location>
</feature>
<dbReference type="Proteomes" id="UP001189429">
    <property type="component" value="Unassembled WGS sequence"/>
</dbReference>
<reference evidence="2" key="1">
    <citation type="submission" date="2023-10" db="EMBL/GenBank/DDBJ databases">
        <authorList>
            <person name="Chen Y."/>
            <person name="Shah S."/>
            <person name="Dougan E. K."/>
            <person name="Thang M."/>
            <person name="Chan C."/>
        </authorList>
    </citation>
    <scope>NUCLEOTIDE SEQUENCE [LARGE SCALE GENOMIC DNA]</scope>
</reference>
<feature type="region of interest" description="Disordered" evidence="1">
    <location>
        <begin position="1"/>
        <end position="111"/>
    </location>
</feature>
<accession>A0ABN9RGY2</accession>
<feature type="compositionally biased region" description="Low complexity" evidence="1">
    <location>
        <begin position="1"/>
        <end position="11"/>
    </location>
</feature>
<evidence type="ECO:0000256" key="1">
    <source>
        <dbReference type="SAM" id="MobiDB-lite"/>
    </source>
</evidence>
<dbReference type="EMBL" id="CAUYUJ010006413">
    <property type="protein sequence ID" value="CAK0817285.1"/>
    <property type="molecule type" value="Genomic_DNA"/>
</dbReference>
<gene>
    <name evidence="2" type="ORF">PCOR1329_LOCUS19930</name>
</gene>
<feature type="region of interest" description="Disordered" evidence="1">
    <location>
        <begin position="165"/>
        <end position="212"/>
    </location>
</feature>
<comment type="caution">
    <text evidence="2">The sequence shown here is derived from an EMBL/GenBank/DDBJ whole genome shotgun (WGS) entry which is preliminary data.</text>
</comment>
<keyword evidence="3" id="KW-1185">Reference proteome</keyword>
<feature type="compositionally biased region" description="Basic and acidic residues" evidence="1">
    <location>
        <begin position="78"/>
        <end position="90"/>
    </location>
</feature>
<sequence length="212" mass="22621">MTRTVTTWTKTPRTKAPRTKPTGTATAGGLLAEPVVSDQIRSAPWRQASAGGPAGETTRGQRSSPRCPAPGCPSSSEKLARRKDCLDASTRKHRGGLAQPGTRSQAGRMEKRMRMEFTGEGGGITSTGREESVIGCLPQYGTGMKHWPNADASGLRSAARLRDLCNEAQRTATPSPGPKISPHVRLSRTQSQDNGGAEQKRPAVATSRYVTR</sequence>
<proteinExistence type="predicted"/>